<dbReference type="PANTHER" id="PTHR16305">
    <property type="entry name" value="TESTICULAR SOLUBLE ADENYLYL CYCLASE"/>
    <property type="match status" value="1"/>
</dbReference>
<dbReference type="PROSITE" id="PS00622">
    <property type="entry name" value="HTH_LUXR_1"/>
    <property type="match status" value="1"/>
</dbReference>
<evidence type="ECO:0000256" key="2">
    <source>
        <dbReference type="ARBA" id="ARBA00022840"/>
    </source>
</evidence>
<dbReference type="InterPro" id="IPR041664">
    <property type="entry name" value="AAA_16"/>
</dbReference>
<dbReference type="InterPro" id="IPR027417">
    <property type="entry name" value="P-loop_NTPase"/>
</dbReference>
<dbReference type="InterPro" id="IPR000792">
    <property type="entry name" value="Tscrpt_reg_LuxR_C"/>
</dbReference>
<organism evidence="4 5">
    <name type="scientific">Lentzea tibetensis</name>
    <dbReference type="NCBI Taxonomy" id="2591470"/>
    <lineage>
        <taxon>Bacteria</taxon>
        <taxon>Bacillati</taxon>
        <taxon>Actinomycetota</taxon>
        <taxon>Actinomycetes</taxon>
        <taxon>Pseudonocardiales</taxon>
        <taxon>Pseudonocardiaceae</taxon>
        <taxon>Lentzea</taxon>
    </lineage>
</organism>
<dbReference type="SUPFAM" id="SSF52540">
    <property type="entry name" value="P-loop containing nucleoside triphosphate hydrolases"/>
    <property type="match status" value="1"/>
</dbReference>
<evidence type="ECO:0000313" key="4">
    <source>
        <dbReference type="EMBL" id="TWP52268.1"/>
    </source>
</evidence>
<proteinExistence type="predicted"/>
<dbReference type="SUPFAM" id="SSF46894">
    <property type="entry name" value="C-terminal effector domain of the bipartite response regulators"/>
    <property type="match status" value="1"/>
</dbReference>
<sequence length="949" mass="102911">MEDWVPYRQGCREVAVIVDTPTRSAVMPLVGREPELKAVLDCVDRAPATGLVAVRVSGEPGIGKTSLLAELARRLKDRRYGVLVSDSDVLGRRIPYGAIVAALRSATSRGPLDKVRAEALAALDLSDAEDTGAWFGRAAERMVRLLTEMASAHPTALLVDDLDHVDDDSLALLTLVLRRVSAAPLVLVVASRSHSNEDNTAAEELLDRLEQHAEVMRVELAPLTGPDVARIVEAVLESPVDDALAREVHQRADGNPFFATEIARSLRELDLVTVDGNRARLAVSPNAIRLTRREAVLRRVAPLTHDTRAVARAVAVFRRVRIDQIGLLARVASLPEATVVEAFDDLLRAAIVVRDDDQGYRFSHALVGEALYQEVGPAQRRHLHSLISSRLMDDRAQGLPVDLLQLAWHLAESAAPGDLVAVSVLAEAAALARGSAPETAAGLCGRALQLLPHNAPERAELLALQCRVLARASRPAAAIGPGQIALAELPPGTERGRVATALIASLFSVGRLAEAMELADREVAAGEVPAALHAQRALLLIFHGRYDDALAEADGIEHLPISSPAEGVVVFEQLAMLTSMLFRHDETVEYSNRALRASEGQPMLEFQALAVCASTGALAGLVHDASWRVRRAEELMEQVGAHGFRGELNTARVALDWLGGRWDTALDRIGRVVPEMEASQEVMMLEAMRAIELDIRTWRGELDVAARLAALSPPTAANMSRMHALAMSGYLIAKGELTHARELIDLAVGINVEAAYSCVLMARLIELDLEVGDLDAAKRTLAQLHEVSATRVSPWSRTATRRVTGLVNHDVEMLHSAINEAETGGLEFEKARAQLALGEVDPSAVPTLVEAYTTFQRLGAHGLRRQAGNRLRVLGAKVPRARSKTPGLLTEAEENVARLVQQGMRNRDIAAALHYSPRTIEVYLSRIYAKLHVSSRLELARVLDTMQQR</sequence>
<dbReference type="OrthoDB" id="5476461at2"/>
<evidence type="ECO:0000259" key="3">
    <source>
        <dbReference type="PROSITE" id="PS50043"/>
    </source>
</evidence>
<dbReference type="GO" id="GO:0003677">
    <property type="term" value="F:DNA binding"/>
    <property type="evidence" value="ECO:0007669"/>
    <property type="project" value="InterPro"/>
</dbReference>
<dbReference type="GO" id="GO:0005737">
    <property type="term" value="C:cytoplasm"/>
    <property type="evidence" value="ECO:0007669"/>
    <property type="project" value="TreeGrafter"/>
</dbReference>
<dbReference type="Gene3D" id="1.10.10.10">
    <property type="entry name" value="Winged helix-like DNA-binding domain superfamily/Winged helix DNA-binding domain"/>
    <property type="match status" value="1"/>
</dbReference>
<keyword evidence="5" id="KW-1185">Reference proteome</keyword>
<evidence type="ECO:0000256" key="1">
    <source>
        <dbReference type="ARBA" id="ARBA00022741"/>
    </source>
</evidence>
<dbReference type="InterPro" id="IPR016032">
    <property type="entry name" value="Sig_transdc_resp-reg_C-effctor"/>
</dbReference>
<dbReference type="CDD" id="cd06170">
    <property type="entry name" value="LuxR_C_like"/>
    <property type="match status" value="1"/>
</dbReference>
<evidence type="ECO:0000313" key="5">
    <source>
        <dbReference type="Proteomes" id="UP000316639"/>
    </source>
</evidence>
<dbReference type="PRINTS" id="PR00038">
    <property type="entry name" value="HTHLUXR"/>
</dbReference>
<reference evidence="4 5" key="1">
    <citation type="submission" date="2019-07" db="EMBL/GenBank/DDBJ databases">
        <title>Lentzea xizangensis sp. nov., isolated from Qinghai-Tibetan Plateau Soils.</title>
        <authorList>
            <person name="Huang J."/>
        </authorList>
    </citation>
    <scope>NUCLEOTIDE SEQUENCE [LARGE SCALE GENOMIC DNA]</scope>
    <source>
        <strain evidence="4 5">FXJ1.1311</strain>
    </source>
</reference>
<dbReference type="SMART" id="SM00421">
    <property type="entry name" value="HTH_LUXR"/>
    <property type="match status" value="1"/>
</dbReference>
<dbReference type="Pfam" id="PF00196">
    <property type="entry name" value="GerE"/>
    <property type="match status" value="1"/>
</dbReference>
<accession>A0A563EXJ0</accession>
<dbReference type="Proteomes" id="UP000316639">
    <property type="component" value="Unassembled WGS sequence"/>
</dbReference>
<keyword evidence="1" id="KW-0547">Nucleotide-binding</keyword>
<dbReference type="AlphaFoldDB" id="A0A563EXJ0"/>
<dbReference type="InterPro" id="IPR036388">
    <property type="entry name" value="WH-like_DNA-bd_sf"/>
</dbReference>
<dbReference type="SUPFAM" id="SSF48452">
    <property type="entry name" value="TPR-like"/>
    <property type="match status" value="1"/>
</dbReference>
<feature type="domain" description="HTH luxR-type" evidence="3">
    <location>
        <begin position="882"/>
        <end position="947"/>
    </location>
</feature>
<gene>
    <name evidence="4" type="ORF">FKR81_11935</name>
</gene>
<dbReference type="EMBL" id="VOBR01000006">
    <property type="protein sequence ID" value="TWP52268.1"/>
    <property type="molecule type" value="Genomic_DNA"/>
</dbReference>
<dbReference type="PROSITE" id="PS50043">
    <property type="entry name" value="HTH_LUXR_2"/>
    <property type="match status" value="1"/>
</dbReference>
<dbReference type="PANTHER" id="PTHR16305:SF35">
    <property type="entry name" value="TRANSCRIPTIONAL ACTIVATOR DOMAIN"/>
    <property type="match status" value="1"/>
</dbReference>
<dbReference type="Pfam" id="PF13191">
    <property type="entry name" value="AAA_16"/>
    <property type="match status" value="1"/>
</dbReference>
<dbReference type="Gene3D" id="1.25.40.10">
    <property type="entry name" value="Tetratricopeptide repeat domain"/>
    <property type="match status" value="1"/>
</dbReference>
<dbReference type="GO" id="GO:0005524">
    <property type="term" value="F:ATP binding"/>
    <property type="evidence" value="ECO:0007669"/>
    <property type="project" value="UniProtKB-KW"/>
</dbReference>
<dbReference type="InterPro" id="IPR011990">
    <property type="entry name" value="TPR-like_helical_dom_sf"/>
</dbReference>
<dbReference type="SMART" id="SM00382">
    <property type="entry name" value="AAA"/>
    <property type="match status" value="1"/>
</dbReference>
<keyword evidence="2" id="KW-0067">ATP-binding</keyword>
<dbReference type="InterPro" id="IPR003593">
    <property type="entry name" value="AAA+_ATPase"/>
</dbReference>
<dbReference type="Gene3D" id="3.40.50.300">
    <property type="entry name" value="P-loop containing nucleotide triphosphate hydrolases"/>
    <property type="match status" value="1"/>
</dbReference>
<name>A0A563EXJ0_9PSEU</name>
<protein>
    <submittedName>
        <fullName evidence="4">AAA family ATPase</fullName>
    </submittedName>
</protein>
<dbReference type="GO" id="GO:0004016">
    <property type="term" value="F:adenylate cyclase activity"/>
    <property type="evidence" value="ECO:0007669"/>
    <property type="project" value="TreeGrafter"/>
</dbReference>
<comment type="caution">
    <text evidence="4">The sequence shown here is derived from an EMBL/GenBank/DDBJ whole genome shotgun (WGS) entry which is preliminary data.</text>
</comment>
<dbReference type="GO" id="GO:0006355">
    <property type="term" value="P:regulation of DNA-templated transcription"/>
    <property type="evidence" value="ECO:0007669"/>
    <property type="project" value="InterPro"/>
</dbReference>